<dbReference type="AlphaFoldDB" id="A0A9X7U4L3"/>
<reference evidence="1 2" key="1">
    <citation type="submission" date="2020-07" db="EMBL/GenBank/DDBJ databases">
        <title>Whole genome sequence of Sphingobium yanoikuyae A3.</title>
        <authorList>
            <person name="Han S.-S."/>
        </authorList>
    </citation>
    <scope>NUCLEOTIDE SEQUENCE [LARGE SCALE GENOMIC DNA]</scope>
    <source>
        <strain evidence="1 2">A3</strain>
    </source>
</reference>
<evidence type="ECO:0000313" key="1">
    <source>
        <dbReference type="EMBL" id="QNG43648.1"/>
    </source>
</evidence>
<protein>
    <submittedName>
        <fullName evidence="1">Uncharacterized protein</fullName>
    </submittedName>
</protein>
<evidence type="ECO:0000313" key="2">
    <source>
        <dbReference type="Proteomes" id="UP000515377"/>
    </source>
</evidence>
<dbReference type="EMBL" id="CP060122">
    <property type="protein sequence ID" value="QNG43648.1"/>
    <property type="molecule type" value="Genomic_DNA"/>
</dbReference>
<sequence length="100" mass="10373">MTTETAEQQAPTELEAAQAQIATAATTILAGVPDHLRGLIPTTMAPADQIEWFNAAKASGAFDKPVVPSTKTPVPVVNAPAPDVSTLPVHARLAAGYTRK</sequence>
<organism evidence="1 2">
    <name type="scientific">Sphingobium yanoikuyae</name>
    <name type="common">Sphingomonas yanoikuyae</name>
    <dbReference type="NCBI Taxonomy" id="13690"/>
    <lineage>
        <taxon>Bacteria</taxon>
        <taxon>Pseudomonadati</taxon>
        <taxon>Pseudomonadota</taxon>
        <taxon>Alphaproteobacteria</taxon>
        <taxon>Sphingomonadales</taxon>
        <taxon>Sphingomonadaceae</taxon>
        <taxon>Sphingobium</taxon>
    </lineage>
</organism>
<proteinExistence type="predicted"/>
<gene>
    <name evidence="1" type="ORF">H3V42_17035</name>
</gene>
<accession>A0A9X7U4L3</accession>
<dbReference type="Proteomes" id="UP000515377">
    <property type="component" value="Chromosome"/>
</dbReference>
<name>A0A9X7U4L3_SPHYA</name>